<dbReference type="AlphaFoldDB" id="A0AAV9V0Y6"/>
<dbReference type="Proteomes" id="UP001375240">
    <property type="component" value="Unassembled WGS sequence"/>
</dbReference>
<sequence length="651" mass="72050">MPVESAASDPSEVPPLEARLADVFSGNQSTGHQFNDALIAEVLSAISAGNEDIEPHILEILANACRQDSWRELLGKSGLLVACCRGFRLQDSADTLKQKLRFIGNCCADNDYNRAIVLESDFYKPLAEVIIDPTRSHLQHISMAVLFNFLNDYDPAQRRAREQGLVQTLMMSFRQTPGRLDFVTEYGPKCLELVLRLDSEPDSEIPGELTSILLSLATNSLTPWETFQSLLNCLSLLLEKDSTKSYLLSSMLVSDCLTLMLRLRYWEDTLSISESLVDDEDREDALKAIRDCRSSLVVAIADVFALESFLERYPLESDLVSLILHWLESEDLDLLACAALALGNVAHGSETCEALIAKYDVHLLLTRIIRDQSQVSALHAAGGALKNLAVGSPSLREQIVAAGALEHCQKFYLAKAVMQVQLMGLSLTRILVANSLSSVARLVDPTQSTSNSSLKSILDLYSGTTEQSIRIEVGRIIVSILREAARCSAGSQQKISLDRQIFDLCPGFIEPLLQMVIQDRWPVVASEGWFALALFTRSAEGATIFAGLSLPKEFYQALKQVAGKDLQDIHSDEPTAAEGESSPGRGLAHERNQKNKVNVYIFLSEFLKNADSLNNQHQRNLFQLLVDGEEVTDIDIDRALDFDTRLAFLRI</sequence>
<dbReference type="GO" id="GO:0005085">
    <property type="term" value="F:guanyl-nucleotide exchange factor activity"/>
    <property type="evidence" value="ECO:0007669"/>
    <property type="project" value="InterPro"/>
</dbReference>
<dbReference type="InterPro" id="IPR011989">
    <property type="entry name" value="ARM-like"/>
</dbReference>
<dbReference type="SUPFAM" id="SSF48371">
    <property type="entry name" value="ARM repeat"/>
    <property type="match status" value="1"/>
</dbReference>
<accession>A0AAV9V0Y6</accession>
<comment type="caution">
    <text evidence="1">The sequence shown here is derived from an EMBL/GenBank/DDBJ whole genome shotgun (WGS) entry which is preliminary data.</text>
</comment>
<name>A0AAV9V0Y6_9PEZI</name>
<dbReference type="PANTHER" id="PTHR10957">
    <property type="entry name" value="RAP1 GTPASE-GDP DISSOCIATION STIMULATOR 1"/>
    <property type="match status" value="1"/>
</dbReference>
<gene>
    <name evidence="1" type="ORF">TWF696_005202</name>
</gene>
<dbReference type="InterPro" id="IPR016024">
    <property type="entry name" value="ARM-type_fold"/>
</dbReference>
<reference evidence="1 2" key="1">
    <citation type="submission" date="2019-10" db="EMBL/GenBank/DDBJ databases">
        <authorList>
            <person name="Palmer J.M."/>
        </authorList>
    </citation>
    <scope>NUCLEOTIDE SEQUENCE [LARGE SCALE GENOMIC DNA]</scope>
    <source>
        <strain evidence="1 2">TWF696</strain>
    </source>
</reference>
<evidence type="ECO:0000313" key="2">
    <source>
        <dbReference type="Proteomes" id="UP001375240"/>
    </source>
</evidence>
<dbReference type="EMBL" id="JAVHNQ010000003">
    <property type="protein sequence ID" value="KAK6353220.1"/>
    <property type="molecule type" value="Genomic_DNA"/>
</dbReference>
<organism evidence="1 2">
    <name type="scientific">Orbilia brochopaga</name>
    <dbReference type="NCBI Taxonomy" id="3140254"/>
    <lineage>
        <taxon>Eukaryota</taxon>
        <taxon>Fungi</taxon>
        <taxon>Dikarya</taxon>
        <taxon>Ascomycota</taxon>
        <taxon>Pezizomycotina</taxon>
        <taxon>Orbiliomycetes</taxon>
        <taxon>Orbiliales</taxon>
        <taxon>Orbiliaceae</taxon>
        <taxon>Orbilia</taxon>
    </lineage>
</organism>
<proteinExistence type="predicted"/>
<keyword evidence="2" id="KW-1185">Reference proteome</keyword>
<dbReference type="InterPro" id="IPR040144">
    <property type="entry name" value="RAP1GDS1"/>
</dbReference>
<evidence type="ECO:0000313" key="1">
    <source>
        <dbReference type="EMBL" id="KAK6353220.1"/>
    </source>
</evidence>
<protein>
    <submittedName>
        <fullName evidence="1">Uncharacterized protein</fullName>
    </submittedName>
</protein>
<dbReference type="Gene3D" id="1.25.10.10">
    <property type="entry name" value="Leucine-rich Repeat Variant"/>
    <property type="match status" value="2"/>
</dbReference>